<dbReference type="HOGENOM" id="CLU_036590_8_1_1"/>
<feature type="domain" description="CMP/dCMP-type deaminase" evidence="1">
    <location>
        <begin position="6"/>
        <end position="132"/>
    </location>
</feature>
<dbReference type="GO" id="GO:0003824">
    <property type="term" value="F:catalytic activity"/>
    <property type="evidence" value="ECO:0007669"/>
    <property type="project" value="InterPro"/>
</dbReference>
<dbReference type="InterPro" id="IPR016193">
    <property type="entry name" value="Cytidine_deaminase-like"/>
</dbReference>
<keyword evidence="3" id="KW-1185">Reference proteome</keyword>
<organism evidence="2 3">
    <name type="scientific">[Torrubiella] hemipterigena</name>
    <dbReference type="NCBI Taxonomy" id="1531966"/>
    <lineage>
        <taxon>Eukaryota</taxon>
        <taxon>Fungi</taxon>
        <taxon>Dikarya</taxon>
        <taxon>Ascomycota</taxon>
        <taxon>Pezizomycotina</taxon>
        <taxon>Sordariomycetes</taxon>
        <taxon>Hypocreomycetidae</taxon>
        <taxon>Hypocreales</taxon>
        <taxon>Clavicipitaceae</taxon>
        <taxon>Clavicipitaceae incertae sedis</taxon>
        <taxon>'Torrubiella' clade</taxon>
    </lineage>
</organism>
<accession>A0A0A1TKJ7</accession>
<dbReference type="GO" id="GO:0006139">
    <property type="term" value="P:nucleobase-containing compound metabolic process"/>
    <property type="evidence" value="ECO:0007669"/>
    <property type="project" value="UniProtKB-ARBA"/>
</dbReference>
<evidence type="ECO:0000313" key="2">
    <source>
        <dbReference type="EMBL" id="CEJ91153.1"/>
    </source>
</evidence>
<evidence type="ECO:0000313" key="3">
    <source>
        <dbReference type="Proteomes" id="UP000039046"/>
    </source>
</evidence>
<dbReference type="PROSITE" id="PS51747">
    <property type="entry name" value="CYT_DCMP_DEAMINASES_2"/>
    <property type="match status" value="1"/>
</dbReference>
<gene>
    <name evidence="2" type="ORF">VHEMI06886</name>
</gene>
<dbReference type="SUPFAM" id="SSF53927">
    <property type="entry name" value="Cytidine deaminase-like"/>
    <property type="match status" value="1"/>
</dbReference>
<dbReference type="Proteomes" id="UP000039046">
    <property type="component" value="Unassembled WGS sequence"/>
</dbReference>
<protein>
    <recommendedName>
        <fullName evidence="1">CMP/dCMP-type deaminase domain-containing protein</fullName>
    </recommendedName>
</protein>
<dbReference type="EMBL" id="CDHN01000003">
    <property type="protein sequence ID" value="CEJ91153.1"/>
    <property type="molecule type" value="Genomic_DNA"/>
</dbReference>
<reference evidence="2 3" key="1">
    <citation type="journal article" date="2015" name="Genome Announc.">
        <title>Draft Genome Sequence and Gene Annotation of the Entomopathogenic Fungus Verticillium hemipterigenum.</title>
        <authorList>
            <person name="Horn F."/>
            <person name="Habel A."/>
            <person name="Scharf D.H."/>
            <person name="Dworschak J."/>
            <person name="Brakhage A.A."/>
            <person name="Guthke R."/>
            <person name="Hertweck C."/>
            <person name="Linde J."/>
        </authorList>
    </citation>
    <scope>NUCLEOTIDE SEQUENCE [LARGE SCALE GENOMIC DNA]</scope>
</reference>
<dbReference type="AlphaFoldDB" id="A0A0A1TKJ7"/>
<evidence type="ECO:0000259" key="1">
    <source>
        <dbReference type="PROSITE" id="PS51747"/>
    </source>
</evidence>
<dbReference type="InterPro" id="IPR002125">
    <property type="entry name" value="CMP_dCMP_dom"/>
</dbReference>
<dbReference type="Pfam" id="PF18785">
    <property type="entry name" value="Inv-AAD"/>
    <property type="match status" value="1"/>
</dbReference>
<dbReference type="Gene3D" id="3.40.140.10">
    <property type="entry name" value="Cytidine Deaminase, domain 2"/>
    <property type="match status" value="1"/>
</dbReference>
<dbReference type="OrthoDB" id="252265at2759"/>
<dbReference type="STRING" id="1531966.A0A0A1TKJ7"/>
<proteinExistence type="predicted"/>
<name>A0A0A1TKJ7_9HYPO</name>
<sequence length="175" mass="19286">MESDEDRHLIAMRHALSLAEKSPPKPSNFRVGAIIVDIATNDIVAEGYTLECPGNTHAEQCCFTKLAEKHKTSEANLASAITQPHALYTTMEPCFKRLSGNLPCVERILQQSSWITEVYVGVLEPETFVGPNPGRKMLEDHNVKVTLVPGLQDRILQVATAGHNPSRKSGTEIRI</sequence>